<evidence type="ECO:0000256" key="7">
    <source>
        <dbReference type="ARBA" id="ARBA00022989"/>
    </source>
</evidence>
<feature type="domain" description="General secretion pathway GspH" evidence="12">
    <location>
        <begin position="71"/>
        <end position="181"/>
    </location>
</feature>
<keyword evidence="7 11" id="KW-1133">Transmembrane helix</keyword>
<evidence type="ECO:0000256" key="10">
    <source>
        <dbReference type="ARBA" id="ARBA00030775"/>
    </source>
</evidence>
<dbReference type="KEGG" id="marq:MARGE09_P1107"/>
<evidence type="ECO:0000313" key="13">
    <source>
        <dbReference type="EMBL" id="BCD96907.1"/>
    </source>
</evidence>
<sequence>MKYDLQGKFARLSLACTPNCPLRSSKLLCCGITLIELLIAISIVAILAATALPSMTYWQAKNAADTTTHILFQQLQAAREFAINQGSAVSLCGINTHGKCSPNNIIALQIFIDSNKNKHQDNHEMLLAQTTLPNRGELTLNAHTAIRMKADGSSNTPASFIYCPSIPEASLIRKITISFSGRSYIAQDPTTSTSACSGF</sequence>
<dbReference type="Gene3D" id="3.55.40.10">
    <property type="entry name" value="minor pseudopilin epsh domain"/>
    <property type="match status" value="1"/>
</dbReference>
<evidence type="ECO:0000256" key="4">
    <source>
        <dbReference type="ARBA" id="ARBA00022481"/>
    </source>
</evidence>
<organism evidence="13 14">
    <name type="scientific">Marinagarivorans cellulosilyticus</name>
    <dbReference type="NCBI Taxonomy" id="2721545"/>
    <lineage>
        <taxon>Bacteria</taxon>
        <taxon>Pseudomonadati</taxon>
        <taxon>Pseudomonadota</taxon>
        <taxon>Gammaproteobacteria</taxon>
        <taxon>Cellvibrionales</taxon>
        <taxon>Cellvibrionaceae</taxon>
        <taxon>Marinagarivorans</taxon>
    </lineage>
</organism>
<name>A0AAN1WFZ6_9GAMM</name>
<dbReference type="InterPro" id="IPR045584">
    <property type="entry name" value="Pilin-like"/>
</dbReference>
<keyword evidence="5" id="KW-0997">Cell inner membrane</keyword>
<keyword evidence="6 11" id="KW-0812">Transmembrane</keyword>
<keyword evidence="4" id="KW-0488">Methylation</keyword>
<protein>
    <recommendedName>
        <fullName evidence="2">Type II secretion system protein H</fullName>
    </recommendedName>
    <alternativeName>
        <fullName evidence="10">General secretion pathway protein H</fullName>
    </alternativeName>
</protein>
<evidence type="ECO:0000256" key="5">
    <source>
        <dbReference type="ARBA" id="ARBA00022519"/>
    </source>
</evidence>
<keyword evidence="14" id="KW-1185">Reference proteome</keyword>
<keyword evidence="8 11" id="KW-0472">Membrane</keyword>
<dbReference type="RefSeq" id="WP_236986390.1">
    <property type="nucleotide sequence ID" value="NZ_AP023086.1"/>
</dbReference>
<dbReference type="Pfam" id="PF12019">
    <property type="entry name" value="GspH"/>
    <property type="match status" value="1"/>
</dbReference>
<evidence type="ECO:0000256" key="2">
    <source>
        <dbReference type="ARBA" id="ARBA00021549"/>
    </source>
</evidence>
<dbReference type="InterPro" id="IPR022346">
    <property type="entry name" value="T2SS_GspH"/>
</dbReference>
<dbReference type="Pfam" id="PF07963">
    <property type="entry name" value="N_methyl"/>
    <property type="match status" value="1"/>
</dbReference>
<evidence type="ECO:0000313" key="14">
    <source>
        <dbReference type="Proteomes" id="UP001320119"/>
    </source>
</evidence>
<evidence type="ECO:0000256" key="3">
    <source>
        <dbReference type="ARBA" id="ARBA00022475"/>
    </source>
</evidence>
<feature type="transmembrane region" description="Helical" evidence="11">
    <location>
        <begin position="27"/>
        <end position="52"/>
    </location>
</feature>
<dbReference type="GO" id="GO:0005886">
    <property type="term" value="C:plasma membrane"/>
    <property type="evidence" value="ECO:0007669"/>
    <property type="project" value="UniProtKB-SubCell"/>
</dbReference>
<comment type="similarity">
    <text evidence="9">Belongs to the GSP H family.</text>
</comment>
<reference evidence="13 14" key="1">
    <citation type="journal article" date="2022" name="IScience">
        <title>An ultrasensitive nanofiber-based assay for enzymatic hydrolysis and deep-sea microbial degradation of cellulose.</title>
        <authorList>
            <person name="Tsudome M."/>
            <person name="Tachioka M."/>
            <person name="Miyazaki M."/>
            <person name="Uchimura K."/>
            <person name="Tsuda M."/>
            <person name="Takaki Y."/>
            <person name="Deguchi S."/>
        </authorList>
    </citation>
    <scope>NUCLEOTIDE SEQUENCE [LARGE SCALE GENOMIC DNA]</scope>
    <source>
        <strain evidence="13 14">GE09</strain>
    </source>
</reference>
<evidence type="ECO:0000256" key="11">
    <source>
        <dbReference type="SAM" id="Phobius"/>
    </source>
</evidence>
<dbReference type="Proteomes" id="UP001320119">
    <property type="component" value="Chromosome"/>
</dbReference>
<evidence type="ECO:0000256" key="9">
    <source>
        <dbReference type="ARBA" id="ARBA00025772"/>
    </source>
</evidence>
<dbReference type="InterPro" id="IPR012902">
    <property type="entry name" value="N_methyl_site"/>
</dbReference>
<evidence type="ECO:0000256" key="8">
    <source>
        <dbReference type="ARBA" id="ARBA00023136"/>
    </source>
</evidence>
<comment type="subcellular location">
    <subcellularLocation>
        <location evidence="1">Cell inner membrane</location>
        <topology evidence="1">Single-pass membrane protein</topology>
    </subcellularLocation>
</comment>
<evidence type="ECO:0000256" key="6">
    <source>
        <dbReference type="ARBA" id="ARBA00022692"/>
    </source>
</evidence>
<proteinExistence type="inferred from homology"/>
<gene>
    <name evidence="13" type="ORF">MARGE09_P1107</name>
</gene>
<dbReference type="NCBIfam" id="TIGR02532">
    <property type="entry name" value="IV_pilin_GFxxxE"/>
    <property type="match status" value="1"/>
</dbReference>
<dbReference type="AlphaFoldDB" id="A0AAN1WFZ6"/>
<evidence type="ECO:0000259" key="12">
    <source>
        <dbReference type="Pfam" id="PF12019"/>
    </source>
</evidence>
<accession>A0AAN1WFZ6</accession>
<dbReference type="GO" id="GO:0015627">
    <property type="term" value="C:type II protein secretion system complex"/>
    <property type="evidence" value="ECO:0007669"/>
    <property type="project" value="InterPro"/>
</dbReference>
<keyword evidence="3" id="KW-1003">Cell membrane</keyword>
<dbReference type="SUPFAM" id="SSF54523">
    <property type="entry name" value="Pili subunits"/>
    <property type="match status" value="1"/>
</dbReference>
<evidence type="ECO:0000256" key="1">
    <source>
        <dbReference type="ARBA" id="ARBA00004377"/>
    </source>
</evidence>
<dbReference type="EMBL" id="AP023086">
    <property type="protein sequence ID" value="BCD96907.1"/>
    <property type="molecule type" value="Genomic_DNA"/>
</dbReference>
<dbReference type="GO" id="GO:0015628">
    <property type="term" value="P:protein secretion by the type II secretion system"/>
    <property type="evidence" value="ECO:0007669"/>
    <property type="project" value="InterPro"/>
</dbReference>